<feature type="signal peptide" evidence="1">
    <location>
        <begin position="1"/>
        <end position="23"/>
    </location>
</feature>
<comment type="caution">
    <text evidence="2">The sequence shown here is derived from an EMBL/GenBank/DDBJ whole genome shotgun (WGS) entry which is preliminary data.</text>
</comment>
<feature type="chain" id="PRO_5010546646" evidence="1">
    <location>
        <begin position="24"/>
        <end position="227"/>
    </location>
</feature>
<keyword evidence="1" id="KW-0732">Signal</keyword>
<dbReference type="RefSeq" id="WP_028482370.1">
    <property type="nucleotide sequence ID" value="NZ_LVVZ01000025.1"/>
</dbReference>
<dbReference type="EMBL" id="LVVZ01000025">
    <property type="protein sequence ID" value="OKL42903.1"/>
    <property type="molecule type" value="Genomic_DNA"/>
</dbReference>
<sequence length="227" mass="25042">MLKKALVALVVSVFGIMPNTATAKERNEIAIFLVVENGGVVTDRKAAETSINYLLGELVKFRRRRATRHALIHIVLSANPTEVTWSGTPAQLYEQGHAVLELIKFKDTCSDLVLAWEQVELTTRITMPDEIRLIGIGPMINASFPCDEGDTTIKLPQPAPKKLALAELAKKASQITLLNVHADQDAVYLNYLQKAGILRRAKKGEIEFDLMDAARTRAANGKILEGR</sequence>
<dbReference type="STRING" id="197461.A3843_16225"/>
<reference evidence="2 3" key="1">
    <citation type="submission" date="2016-03" db="EMBL/GenBank/DDBJ databases">
        <title>Genome sequence of Nesiotobacter sp. nov., a moderately halophilic alphaproteobacterium isolated from the Yellow Sea, China.</title>
        <authorList>
            <person name="Zhang G."/>
            <person name="Zhang R."/>
        </authorList>
    </citation>
    <scope>NUCLEOTIDE SEQUENCE [LARGE SCALE GENOMIC DNA]</scope>
    <source>
        <strain evidence="2 3">WB1-6</strain>
    </source>
</reference>
<evidence type="ECO:0000313" key="3">
    <source>
        <dbReference type="Proteomes" id="UP000185783"/>
    </source>
</evidence>
<accession>A0A1U7JDT8</accession>
<keyword evidence="3" id="KW-1185">Reference proteome</keyword>
<dbReference type="AlphaFoldDB" id="A0A1U7JDT8"/>
<proteinExistence type="predicted"/>
<evidence type="ECO:0000313" key="2">
    <source>
        <dbReference type="EMBL" id="OKL42903.1"/>
    </source>
</evidence>
<evidence type="ECO:0000256" key="1">
    <source>
        <dbReference type="SAM" id="SignalP"/>
    </source>
</evidence>
<protein>
    <submittedName>
        <fullName evidence="2">Uncharacterized protein</fullName>
    </submittedName>
</protein>
<gene>
    <name evidence="2" type="ORF">A3843_16225</name>
</gene>
<name>A0A1U7JDT8_9HYPH</name>
<organism evidence="2 3">
    <name type="scientific">Pseudovibrio exalbescens</name>
    <dbReference type="NCBI Taxonomy" id="197461"/>
    <lineage>
        <taxon>Bacteria</taxon>
        <taxon>Pseudomonadati</taxon>
        <taxon>Pseudomonadota</taxon>
        <taxon>Alphaproteobacteria</taxon>
        <taxon>Hyphomicrobiales</taxon>
        <taxon>Stappiaceae</taxon>
        <taxon>Pseudovibrio</taxon>
    </lineage>
</organism>
<dbReference type="Proteomes" id="UP000185783">
    <property type="component" value="Unassembled WGS sequence"/>
</dbReference>